<proteinExistence type="predicted"/>
<dbReference type="Proteomes" id="UP001595772">
    <property type="component" value="Unassembled WGS sequence"/>
</dbReference>
<feature type="chain" id="PRO_5047224670" description="Lipoprotein" evidence="1">
    <location>
        <begin position="21"/>
        <end position="240"/>
    </location>
</feature>
<evidence type="ECO:0000313" key="2">
    <source>
        <dbReference type="EMBL" id="MFC4024274.1"/>
    </source>
</evidence>
<comment type="caution">
    <text evidence="2">The sequence shown here is derived from an EMBL/GenBank/DDBJ whole genome shotgun (WGS) entry which is preliminary data.</text>
</comment>
<keyword evidence="1" id="KW-0732">Signal</keyword>
<dbReference type="PROSITE" id="PS51257">
    <property type="entry name" value="PROKAR_LIPOPROTEIN"/>
    <property type="match status" value="1"/>
</dbReference>
<accession>A0ABV8GWS5</accession>
<reference evidence="3" key="1">
    <citation type="journal article" date="2019" name="Int. J. Syst. Evol. Microbiol.">
        <title>The Global Catalogue of Microorganisms (GCM) 10K type strain sequencing project: providing services to taxonomists for standard genome sequencing and annotation.</title>
        <authorList>
            <consortium name="The Broad Institute Genomics Platform"/>
            <consortium name="The Broad Institute Genome Sequencing Center for Infectious Disease"/>
            <person name="Wu L."/>
            <person name="Ma J."/>
        </authorList>
    </citation>
    <scope>NUCLEOTIDE SEQUENCE [LARGE SCALE GENOMIC DNA]</scope>
    <source>
        <strain evidence="3">IBRC-M 10703</strain>
    </source>
</reference>
<evidence type="ECO:0000256" key="1">
    <source>
        <dbReference type="SAM" id="SignalP"/>
    </source>
</evidence>
<evidence type="ECO:0000313" key="3">
    <source>
        <dbReference type="Proteomes" id="UP001595772"/>
    </source>
</evidence>
<name>A0ABV8GWS5_9BACI</name>
<sequence>MIKKLILISALLLITGCSNSSSKVIEKLDTNLNEPNQQPTLFEQRKEEKVEQFIEFPLEDEQVLINLEMVPILREYLNGVKSRTDSISEMKLEKLPLDNHQIYLLEFSCFHDACSYLIFNQTGENPAYLVADLAKSTNLLISPDQSKVALQFSRLNGQNMQLNNLVVIDLTNWQVLSLENETSDANILNYTWPYVTVEWIDEQKLTISTPDVLEPTYQHLSEWYGTNTKIRFDTTLSVAN</sequence>
<protein>
    <recommendedName>
        <fullName evidence="4">Lipoprotein</fullName>
    </recommendedName>
</protein>
<keyword evidence="3" id="KW-1185">Reference proteome</keyword>
<dbReference type="EMBL" id="JBHSAO010000008">
    <property type="protein sequence ID" value="MFC4024274.1"/>
    <property type="molecule type" value="Genomic_DNA"/>
</dbReference>
<organism evidence="2 3">
    <name type="scientific">Oceanobacillus longus</name>
    <dbReference type="NCBI Taxonomy" id="930120"/>
    <lineage>
        <taxon>Bacteria</taxon>
        <taxon>Bacillati</taxon>
        <taxon>Bacillota</taxon>
        <taxon>Bacilli</taxon>
        <taxon>Bacillales</taxon>
        <taxon>Bacillaceae</taxon>
        <taxon>Oceanobacillus</taxon>
    </lineage>
</organism>
<evidence type="ECO:0008006" key="4">
    <source>
        <dbReference type="Google" id="ProtNLM"/>
    </source>
</evidence>
<feature type="signal peptide" evidence="1">
    <location>
        <begin position="1"/>
        <end position="20"/>
    </location>
</feature>
<gene>
    <name evidence="2" type="ORF">ACFOUV_10765</name>
</gene>
<dbReference type="RefSeq" id="WP_379496775.1">
    <property type="nucleotide sequence ID" value="NZ_JBHSAO010000008.1"/>
</dbReference>